<dbReference type="AlphaFoldDB" id="C5MFM8"/>
<dbReference type="Proteomes" id="UP000002037">
    <property type="component" value="Unassembled WGS sequence"/>
</dbReference>
<feature type="compositionally biased region" description="Low complexity" evidence="1">
    <location>
        <begin position="531"/>
        <end position="565"/>
    </location>
</feature>
<evidence type="ECO:0000256" key="1">
    <source>
        <dbReference type="SAM" id="MobiDB-lite"/>
    </source>
</evidence>
<feature type="compositionally biased region" description="Low complexity" evidence="1">
    <location>
        <begin position="24"/>
        <end position="44"/>
    </location>
</feature>
<dbReference type="KEGG" id="ctp:CTRG_04871"/>
<feature type="compositionally biased region" description="Basic and acidic residues" evidence="1">
    <location>
        <begin position="299"/>
        <end position="308"/>
    </location>
</feature>
<feature type="compositionally biased region" description="Low complexity" evidence="1">
    <location>
        <begin position="463"/>
        <end position="475"/>
    </location>
</feature>
<feature type="compositionally biased region" description="Pro residues" evidence="1">
    <location>
        <begin position="476"/>
        <end position="499"/>
    </location>
</feature>
<dbReference type="OrthoDB" id="4091299at2759"/>
<feature type="compositionally biased region" description="Polar residues" evidence="1">
    <location>
        <begin position="437"/>
        <end position="452"/>
    </location>
</feature>
<dbReference type="HOGENOM" id="CLU_030290_0_0_1"/>
<feature type="region of interest" description="Disordered" evidence="1">
    <location>
        <begin position="141"/>
        <end position="202"/>
    </location>
</feature>
<dbReference type="EMBL" id="GG692401">
    <property type="protein sequence ID" value="EER31141.1"/>
    <property type="molecule type" value="Genomic_DNA"/>
</dbReference>
<evidence type="ECO:0000313" key="3">
    <source>
        <dbReference type="Proteomes" id="UP000002037"/>
    </source>
</evidence>
<protein>
    <submittedName>
        <fullName evidence="2">Uncharacterized protein</fullName>
    </submittedName>
</protein>
<sequence length="653" mass="72004">MSASNSNPLLVDPSIVTISDKDSTTPINNQSSSNSQPTTTRTSSIHSLDPSNALSKLLDSAIAHAARESTPDFIRDSKSEEAIEEESEISDEQFINSIPLIKQGRENIYSIGYLLSLRTEVEAVDLNHELPEKSFWRLSKNRSAHENVQSSSSSSYRKKGRRGGGGGSSGNGTNYNETWERKNSASSGSNRNHHSLGFNKSHELDQLSKDKISQLLGEQENELDTPEWDDIGLTGGDNGMNMGQTVEDFEKWKYQMKLEERKKNGESIDEELELRNNTNAAAVNAGNEVDNFFSFVKQDEPQDNKAIENEEVETPTNEDKPHRSSRFSSFFHQPKAPASPAENPVNPQQTSAQSTPSGPPPGFSKFFGGQPPQQAPTPPQQHQQSQPPQIHPQQPPHVLERHGSSVSSQGSIPAGPPAASSNDNFFMALLHKKESEQQSPISTKSTPNSNKELTPGGRKITPEELQQLQRQQQQQGPPPPHMQQMPPQFPPQGIPPNQIPPWLRGGPPPPGALPPHLQGKGFPQPPPGFVPPQQGQQPPVNPQQRQGQPQQGQQQGQQQQQTNQRGPPPPGMFPPGYMPGPPGSSNFMPPPMPQQFMNNPNARFIPPQYMGMPLPPHMANNQGQQQQQQQQSPQQQRQGQPQNQQQTEQASRR</sequence>
<name>C5MFM8_CANTT</name>
<dbReference type="InterPro" id="IPR046784">
    <property type="entry name" value="Eap1"/>
</dbReference>
<feature type="region of interest" description="Disordered" evidence="1">
    <location>
        <begin position="299"/>
        <end position="653"/>
    </location>
</feature>
<feature type="compositionally biased region" description="Acidic residues" evidence="1">
    <location>
        <begin position="219"/>
        <end position="230"/>
    </location>
</feature>
<accession>C5MFM8</accession>
<gene>
    <name evidence="2" type="ORF">CTRG_04871</name>
</gene>
<dbReference type="VEuPathDB" id="FungiDB:CTRG_04871"/>
<feature type="region of interest" description="Disordered" evidence="1">
    <location>
        <begin position="1"/>
        <end position="49"/>
    </location>
</feature>
<feature type="compositionally biased region" description="Pro residues" evidence="1">
    <location>
        <begin position="566"/>
        <end position="593"/>
    </location>
</feature>
<dbReference type="eggNOG" id="ENOG502S0PT">
    <property type="taxonomic scope" value="Eukaryota"/>
</dbReference>
<proteinExistence type="predicted"/>
<feature type="compositionally biased region" description="Low complexity" evidence="1">
    <location>
        <begin position="363"/>
        <end position="372"/>
    </location>
</feature>
<evidence type="ECO:0000313" key="2">
    <source>
        <dbReference type="EMBL" id="EER31141.1"/>
    </source>
</evidence>
<feature type="region of interest" description="Disordered" evidence="1">
    <location>
        <begin position="217"/>
        <end position="241"/>
    </location>
</feature>
<reference evidence="2 3" key="1">
    <citation type="journal article" date="2009" name="Nature">
        <title>Evolution of pathogenicity and sexual reproduction in eight Candida genomes.</title>
        <authorList>
            <person name="Butler G."/>
            <person name="Rasmussen M.D."/>
            <person name="Lin M.F."/>
            <person name="Santos M.A."/>
            <person name="Sakthikumar S."/>
            <person name="Munro C.A."/>
            <person name="Rheinbay E."/>
            <person name="Grabherr M."/>
            <person name="Forche A."/>
            <person name="Reedy J.L."/>
            <person name="Agrafioti I."/>
            <person name="Arnaud M.B."/>
            <person name="Bates S."/>
            <person name="Brown A.J."/>
            <person name="Brunke S."/>
            <person name="Costanzo M.C."/>
            <person name="Fitzpatrick D.A."/>
            <person name="de Groot P.W."/>
            <person name="Harris D."/>
            <person name="Hoyer L.L."/>
            <person name="Hube B."/>
            <person name="Klis F.M."/>
            <person name="Kodira C."/>
            <person name="Lennard N."/>
            <person name="Logue M.E."/>
            <person name="Martin R."/>
            <person name="Neiman A.M."/>
            <person name="Nikolaou E."/>
            <person name="Quail M.A."/>
            <person name="Quinn J."/>
            <person name="Santos M.C."/>
            <person name="Schmitzberger F.F."/>
            <person name="Sherlock G."/>
            <person name="Shah P."/>
            <person name="Silverstein K.A."/>
            <person name="Skrzypek M.S."/>
            <person name="Soll D."/>
            <person name="Staggs R."/>
            <person name="Stansfield I."/>
            <person name="Stumpf M.P."/>
            <person name="Sudbery P.E."/>
            <person name="Srikantha T."/>
            <person name="Zeng Q."/>
            <person name="Berman J."/>
            <person name="Berriman M."/>
            <person name="Heitman J."/>
            <person name="Gow N.A."/>
            <person name="Lorenz M.C."/>
            <person name="Birren B.W."/>
            <person name="Kellis M."/>
            <person name="Cuomo C.A."/>
        </authorList>
    </citation>
    <scope>NUCLEOTIDE SEQUENCE [LARGE SCALE GENOMIC DNA]</scope>
    <source>
        <strain evidence="3">ATCC MYA-3404 / T1</strain>
    </source>
</reference>
<dbReference type="Pfam" id="PF20566">
    <property type="entry name" value="Eap1"/>
    <property type="match status" value="1"/>
</dbReference>
<keyword evidence="3" id="KW-1185">Reference proteome</keyword>
<organism evidence="2 3">
    <name type="scientific">Candida tropicalis (strain ATCC MYA-3404 / T1)</name>
    <name type="common">Yeast</name>
    <dbReference type="NCBI Taxonomy" id="294747"/>
    <lineage>
        <taxon>Eukaryota</taxon>
        <taxon>Fungi</taxon>
        <taxon>Dikarya</taxon>
        <taxon>Ascomycota</taxon>
        <taxon>Saccharomycotina</taxon>
        <taxon>Pichiomycetes</taxon>
        <taxon>Debaryomycetaceae</taxon>
        <taxon>Candida/Lodderomyces clade</taxon>
        <taxon>Candida</taxon>
    </lineage>
</organism>
<dbReference type="RefSeq" id="XP_002550573.1">
    <property type="nucleotide sequence ID" value="XM_002550527.1"/>
</dbReference>
<dbReference type="GeneID" id="8298874"/>
<feature type="compositionally biased region" description="Low complexity" evidence="1">
    <location>
        <begin position="621"/>
        <end position="646"/>
    </location>
</feature>